<dbReference type="InterPro" id="IPR050517">
    <property type="entry name" value="DDR_Repair_Kinase"/>
</dbReference>
<dbReference type="CDD" id="cd05170">
    <property type="entry name" value="PIKKc_SMG1"/>
    <property type="match status" value="1"/>
</dbReference>
<gene>
    <name evidence="15" type="primary">LOC108668563</name>
</gene>
<evidence type="ECO:0000256" key="6">
    <source>
        <dbReference type="ARBA" id="ARBA00022777"/>
    </source>
</evidence>
<accession>A0A979FQJ3</accession>
<keyword evidence="14" id="KW-1185">Reference proteome</keyword>
<evidence type="ECO:0000256" key="1">
    <source>
        <dbReference type="ARBA" id="ARBA00011031"/>
    </source>
</evidence>
<reference evidence="15" key="1">
    <citation type="submission" date="2025-08" db="UniProtKB">
        <authorList>
            <consortium name="RefSeq"/>
        </authorList>
    </citation>
    <scope>IDENTIFICATION</scope>
    <source>
        <tissue evidence="15">Whole organism</tissue>
    </source>
</reference>
<dbReference type="OrthoDB" id="10065496at2759"/>
<dbReference type="InterPro" id="IPR003152">
    <property type="entry name" value="FATC_dom"/>
</dbReference>
<dbReference type="KEGG" id="hazt:108668563"/>
<keyword evidence="5" id="KW-0547">Nucleotide-binding</keyword>
<evidence type="ECO:0000256" key="3">
    <source>
        <dbReference type="ARBA" id="ARBA00022527"/>
    </source>
</evidence>
<keyword evidence="3" id="KW-0723">Serine/threonine-protein kinase</keyword>
<evidence type="ECO:0000256" key="7">
    <source>
        <dbReference type="ARBA" id="ARBA00022840"/>
    </source>
</evidence>
<dbReference type="SUPFAM" id="SSF56112">
    <property type="entry name" value="Protein kinase-like (PK-like)"/>
    <property type="match status" value="1"/>
</dbReference>
<dbReference type="SMART" id="SM00146">
    <property type="entry name" value="PI3Kc"/>
    <property type="match status" value="1"/>
</dbReference>
<comment type="catalytic activity">
    <reaction evidence="9">
        <text>L-threonyl-[protein] + ATP = O-phospho-L-threonyl-[protein] + ADP + H(+)</text>
        <dbReference type="Rhea" id="RHEA:46608"/>
        <dbReference type="Rhea" id="RHEA-COMP:11060"/>
        <dbReference type="Rhea" id="RHEA-COMP:11605"/>
        <dbReference type="ChEBI" id="CHEBI:15378"/>
        <dbReference type="ChEBI" id="CHEBI:30013"/>
        <dbReference type="ChEBI" id="CHEBI:30616"/>
        <dbReference type="ChEBI" id="CHEBI:61977"/>
        <dbReference type="ChEBI" id="CHEBI:456216"/>
        <dbReference type="EC" id="2.7.11.1"/>
    </reaction>
</comment>
<dbReference type="Gene3D" id="3.30.1010.10">
    <property type="entry name" value="Phosphatidylinositol 3-kinase Catalytic Subunit, Chain A, domain 4"/>
    <property type="match status" value="1"/>
</dbReference>
<dbReference type="GO" id="GO:0000184">
    <property type="term" value="P:nuclear-transcribed mRNA catabolic process, nonsense-mediated decay"/>
    <property type="evidence" value="ECO:0007669"/>
    <property type="project" value="UniProtKB-KW"/>
</dbReference>
<dbReference type="Gene3D" id="1.10.1070.11">
    <property type="entry name" value="Phosphatidylinositol 3-/4-kinase, catalytic domain"/>
    <property type="match status" value="1"/>
</dbReference>
<dbReference type="RefSeq" id="XP_047739379.1">
    <property type="nucleotide sequence ID" value="XM_047883423.1"/>
</dbReference>
<dbReference type="GeneID" id="108668563"/>
<feature type="compositionally biased region" description="Polar residues" evidence="11">
    <location>
        <begin position="222"/>
        <end position="242"/>
    </location>
</feature>
<evidence type="ECO:0000256" key="5">
    <source>
        <dbReference type="ARBA" id="ARBA00022741"/>
    </source>
</evidence>
<dbReference type="Pfam" id="PF15785">
    <property type="entry name" value="SMG1"/>
    <property type="match status" value="2"/>
</dbReference>
<dbReference type="GO" id="GO:0004674">
    <property type="term" value="F:protein serine/threonine kinase activity"/>
    <property type="evidence" value="ECO:0007669"/>
    <property type="project" value="UniProtKB-KW"/>
</dbReference>
<keyword evidence="8" id="KW-0866">Nonsense-mediated mRNA decay</keyword>
<dbReference type="PANTHER" id="PTHR11139">
    <property type="entry name" value="ATAXIA TELANGIECTASIA MUTATED ATM -RELATED"/>
    <property type="match status" value="1"/>
</dbReference>
<dbReference type="PROSITE" id="PS51190">
    <property type="entry name" value="FATC"/>
    <property type="match status" value="1"/>
</dbReference>
<organism evidence="14 15">
    <name type="scientific">Hyalella azteca</name>
    <name type="common">Amphipod</name>
    <dbReference type="NCBI Taxonomy" id="294128"/>
    <lineage>
        <taxon>Eukaryota</taxon>
        <taxon>Metazoa</taxon>
        <taxon>Ecdysozoa</taxon>
        <taxon>Arthropoda</taxon>
        <taxon>Crustacea</taxon>
        <taxon>Multicrustacea</taxon>
        <taxon>Malacostraca</taxon>
        <taxon>Eumalacostraca</taxon>
        <taxon>Peracarida</taxon>
        <taxon>Amphipoda</taxon>
        <taxon>Senticaudata</taxon>
        <taxon>Talitrida</taxon>
        <taxon>Talitroidea</taxon>
        <taxon>Hyalellidae</taxon>
        <taxon>Hyalella</taxon>
    </lineage>
</organism>
<dbReference type="PROSITE" id="PS50290">
    <property type="entry name" value="PI3_4_KINASE_3"/>
    <property type="match status" value="1"/>
</dbReference>
<evidence type="ECO:0000256" key="9">
    <source>
        <dbReference type="ARBA" id="ARBA00047899"/>
    </source>
</evidence>
<sequence length="2014" mass="221989">MSGLVKLLNRETRLSSELTASAAKCLASLVRAVAPSQTTGDDEAALPISGLMQQLQRHYQLSMNCSSLLSSASFHQLATFALDASSNAGGTLDWLELTAMLTHRMKHKAGSIDDDNPICKDVLKAPMQPENVTNVASVEPEAQLVTKQQHYLEDVAVSQTNLEENNDSEVGKSSRSQSESEEEGAADGQESACEANNRELVSQELEDINNKTNVLVQEDNNKTNPSIQEDNNNKLNPLVQEDNNNKTSSLVKESLKTDEVSALSPALLADLCMRNKKMLWRWLMWVAAQHCVANKLKTSLGKPEALFLILKVATHKRLQQLMRTCSSNPDWRDRLSEDGASLPYATRTFFSNNRETCHEGLSRVRLAASQVALGGGMPYESLRHALALLANLAVDADATEVTRVAVVCARALIAVRCPAAVLGVQRWCLQRYPHLVLTWLYAAACAADDRHEAALVALHQYLMGLPVHCPALGPHDTTAAGPPPATFAYCWANYDLLSSPVFASLDISLKEFIFEQIGECYSRFTAYDLLESWSRQSSKVSADLTSSYTDSPINTYARAMSEFDRGELLQPSSSSAFWSPLWGSADPLQGSAALLQGSAAPLQEGTTLLQGSAWPISKQVADLELGVLQCAVKLIHSNQVGMRCKELPDIDHITAVKSLMSVRGCHEGSPMGATYYEQLPSAGCLPFLPCDLLPTCLRHARLVAQFNANMADSSNIVTGLEMATLKQARKQRNYGMSLSALLRLLRPHQETGMCQQYSHDVLSSCLEEAAAVAISAHYYPNHVLLLLKEGAKLMHQAGDALQLVGTDYIEASCGTITTVIDACSKQVFFNCDTESDLSLNLARSMLTLSKWVEKDIPFYENVVVERSWATALQQVCSRGELGLSAPMSGVAAAAARCGAAPRDQLIVRCLSLASVYQPSLATAWYRLANWCFKFGSIAVDSVLGSTVPMLNTEDILQVELLLTSRFNDLNTTSLNALVGRVCGAISWLPQRDCLKAYLETHELSDLRLEETKESEQHLDGLVLRALGEAKLNSNEEREALLSELQSVRRAALLRHYELLIVAAHSYFQLFANGSLLFGIFIYLFSVVLKPTSCSTYLRYICPTAPWTPVIPQLFARLNHSEGWVRDGITSVLCRLAVHQPHHIVVPAVVGANTHTSTTNMTDMLANLLQDGADKEEGDDARAQGLVAADDVGALDVEGDEDEERDVDLDGCEENRQLMLSSCRCLVNELNKMGVPGVAGAEVLVRELRRITVLWDELWLGTLSQHQADISRKFVQLKGETDKLDANETLSDDEKQILIRTKFQVIFKPVLLLLEQLWQFTGGVPETPHERSDCLGDKLPALLERKSSRSNATLRLQDIAPSLARLRHTDVAMPGIMAANKQVVHLRCMDDDVTILLSKTKPKKLCFRGDDGKAYRYLFKGLEDLHLDERIMQFLKMVNTLLGVHDRNGMYRAQHYSVVPLGQRSGLIQWVENAAPLYALYGRHQQRQALAVAHRTGAPLQPVRRPSELYYQKLTPRLKAAGVSLSSRKLWPKHILKEVMLELISETPSDLLSRELTASSPTSEDWWQVTHRHGASSAVMCMVGLVLGLGDRHLDNLLINFKTGEVVHIDYNVCFEKGKLLRVPEHVPYRMTQNLEAALGATGVEGVFRHACERVLATMREGRDSLLALLETFIYDPLVDWTHDADAGYAGAMYGGNAALASSVRQRRRQMERSLTLTMFRVRSKEIAAPWLANRDAVVVQLTEICDSLRSLLLLKSQQAPATTATGCDTEAATDLLEATAEETFIMIEVGDKVQRLKQLFAAHHKIISDVKDLLRSLMKLKDSTGESVCDFITRYRAYAENVTGFIKTIISGDFRAQVAQLTKLGEDFVAVTGTFYTELLSLCDDASERRSQDIASNSAKPKSVDTSMSCSAVLPAQFAAFTDSPEQSTDQSQIDSREKEKGLNIVSNTGAGVQNNPYAVAVWRRMKCKLEGRTAGQDDTCPALSVAQQVDESIAAAKSLDNLAVMYEGWTPWV</sequence>
<evidence type="ECO:0000259" key="13">
    <source>
        <dbReference type="PROSITE" id="PS51190"/>
    </source>
</evidence>
<keyword evidence="4" id="KW-0808">Transferase</keyword>
<dbReference type="InterPro" id="IPR031559">
    <property type="entry name" value="SMG1"/>
</dbReference>
<evidence type="ECO:0000259" key="12">
    <source>
        <dbReference type="PROSITE" id="PS50290"/>
    </source>
</evidence>
<comment type="similarity">
    <text evidence="1">Belongs to the PI3/PI4-kinase family.</text>
</comment>
<dbReference type="Pfam" id="PF02260">
    <property type="entry name" value="FATC"/>
    <property type="match status" value="1"/>
</dbReference>
<keyword evidence="6 15" id="KW-0418">Kinase</keyword>
<dbReference type="InterPro" id="IPR039414">
    <property type="entry name" value="SMG1_PIKKc"/>
</dbReference>
<dbReference type="InterPro" id="IPR011009">
    <property type="entry name" value="Kinase-like_dom_sf"/>
</dbReference>
<feature type="domain" description="PI3K/PI4K catalytic" evidence="12">
    <location>
        <begin position="1388"/>
        <end position="1718"/>
    </location>
</feature>
<dbReference type="EC" id="2.7.11.1" evidence="2"/>
<comment type="catalytic activity">
    <reaction evidence="10">
        <text>L-seryl-[protein] + ATP = O-phospho-L-seryl-[protein] + ADP + H(+)</text>
        <dbReference type="Rhea" id="RHEA:17989"/>
        <dbReference type="Rhea" id="RHEA-COMP:9863"/>
        <dbReference type="Rhea" id="RHEA-COMP:11604"/>
        <dbReference type="ChEBI" id="CHEBI:15378"/>
        <dbReference type="ChEBI" id="CHEBI:29999"/>
        <dbReference type="ChEBI" id="CHEBI:30616"/>
        <dbReference type="ChEBI" id="CHEBI:83421"/>
        <dbReference type="ChEBI" id="CHEBI:456216"/>
        <dbReference type="EC" id="2.7.11.1"/>
    </reaction>
</comment>
<dbReference type="GO" id="GO:0005634">
    <property type="term" value="C:nucleus"/>
    <property type="evidence" value="ECO:0007669"/>
    <property type="project" value="TreeGrafter"/>
</dbReference>
<evidence type="ECO:0000313" key="15">
    <source>
        <dbReference type="RefSeq" id="XP_047739379.1"/>
    </source>
</evidence>
<name>A0A979FQJ3_HYAAZ</name>
<evidence type="ECO:0000313" key="14">
    <source>
        <dbReference type="Proteomes" id="UP000694843"/>
    </source>
</evidence>
<evidence type="ECO:0000256" key="2">
    <source>
        <dbReference type="ARBA" id="ARBA00012513"/>
    </source>
</evidence>
<feature type="region of interest" description="Disordered" evidence="11">
    <location>
        <begin position="219"/>
        <end position="242"/>
    </location>
</feature>
<evidence type="ECO:0000256" key="4">
    <source>
        <dbReference type="ARBA" id="ARBA00022679"/>
    </source>
</evidence>
<feature type="domain" description="FATC" evidence="13">
    <location>
        <begin position="1982"/>
        <end position="2014"/>
    </location>
</feature>
<proteinExistence type="inferred from homology"/>
<protein>
    <recommendedName>
        <fullName evidence="2">non-specific serine/threonine protein kinase</fullName>
        <ecNumber evidence="2">2.7.11.1</ecNumber>
    </recommendedName>
</protein>
<dbReference type="Pfam" id="PF00454">
    <property type="entry name" value="PI3_PI4_kinase"/>
    <property type="match status" value="1"/>
</dbReference>
<evidence type="ECO:0000256" key="10">
    <source>
        <dbReference type="ARBA" id="ARBA00048679"/>
    </source>
</evidence>
<dbReference type="PANTHER" id="PTHR11139:SF71">
    <property type="entry name" value="SERINE_THREONINE-PROTEIN KINASE SMG1"/>
    <property type="match status" value="1"/>
</dbReference>
<dbReference type="GO" id="GO:0005524">
    <property type="term" value="F:ATP binding"/>
    <property type="evidence" value="ECO:0007669"/>
    <property type="project" value="UniProtKB-KW"/>
</dbReference>
<evidence type="ECO:0000256" key="8">
    <source>
        <dbReference type="ARBA" id="ARBA00023161"/>
    </source>
</evidence>
<feature type="region of interest" description="Disordered" evidence="11">
    <location>
        <begin position="159"/>
        <end position="193"/>
    </location>
</feature>
<evidence type="ECO:0000256" key="11">
    <source>
        <dbReference type="SAM" id="MobiDB-lite"/>
    </source>
</evidence>
<dbReference type="InterPro" id="IPR036940">
    <property type="entry name" value="PI3/4_kinase_cat_sf"/>
</dbReference>
<keyword evidence="7" id="KW-0067">ATP-binding</keyword>
<dbReference type="InterPro" id="IPR000403">
    <property type="entry name" value="PI3/4_kinase_cat_dom"/>
</dbReference>
<dbReference type="Proteomes" id="UP000694843">
    <property type="component" value="Unplaced"/>
</dbReference>
<dbReference type="SMART" id="SM01343">
    <property type="entry name" value="FATC"/>
    <property type="match status" value="1"/>
</dbReference>